<evidence type="ECO:0000256" key="15">
    <source>
        <dbReference type="ARBA" id="ARBA00023284"/>
    </source>
</evidence>
<dbReference type="InParanoid" id="Q4UC31"/>
<keyword evidence="6" id="KW-0285">Flavoprotein</keyword>
<dbReference type="Pfam" id="PF04137">
    <property type="entry name" value="ERO1"/>
    <property type="match status" value="1"/>
</dbReference>
<evidence type="ECO:0000256" key="4">
    <source>
        <dbReference type="ARBA" id="ARBA00011802"/>
    </source>
</evidence>
<feature type="binding site" evidence="17">
    <location>
        <position position="257"/>
    </location>
    <ligand>
        <name>FAD</name>
        <dbReference type="ChEBI" id="CHEBI:57692"/>
    </ligand>
</feature>
<gene>
    <name evidence="20" type="ORF">TA04395</name>
    <name evidence="22" type="ORF">TAT_000254700</name>
    <name evidence="21" type="ORF">TAV_000254700</name>
</gene>
<comment type="subunit">
    <text evidence="4">May function both as a monomer and a homodimer.</text>
</comment>
<name>Q4UC31_THEAN</name>
<comment type="subcellular location">
    <subcellularLocation>
        <location evidence="2">Endoplasmic reticulum membrane</location>
        <topology evidence="2">Peripheral membrane protein</topology>
        <orientation evidence="2">Lumenal side</orientation>
    </subcellularLocation>
</comment>
<evidence type="ECO:0000256" key="13">
    <source>
        <dbReference type="ARBA" id="ARBA00023157"/>
    </source>
</evidence>
<proteinExistence type="inferred from homology"/>
<dbReference type="Proteomes" id="UP000001950">
    <property type="component" value="Chromosome 3"/>
</dbReference>
<evidence type="ECO:0000256" key="11">
    <source>
        <dbReference type="ARBA" id="ARBA00023002"/>
    </source>
</evidence>
<evidence type="ECO:0000313" key="23">
    <source>
        <dbReference type="Proteomes" id="UP000001950"/>
    </source>
</evidence>
<dbReference type="PIRSF" id="PIRSF017205">
    <property type="entry name" value="ERO1"/>
    <property type="match status" value="1"/>
</dbReference>
<keyword evidence="10" id="KW-0249">Electron transport</keyword>
<evidence type="ECO:0000256" key="2">
    <source>
        <dbReference type="ARBA" id="ARBA00004367"/>
    </source>
</evidence>
<dbReference type="PANTHER" id="PTHR12613:SF0">
    <property type="entry name" value="ERO1-LIKE PROTEIN"/>
    <property type="match status" value="1"/>
</dbReference>
<keyword evidence="13 18" id="KW-1015">Disulfide bond</keyword>
<evidence type="ECO:0000256" key="12">
    <source>
        <dbReference type="ARBA" id="ARBA00023136"/>
    </source>
</evidence>
<dbReference type="RefSeq" id="XP_955096.1">
    <property type="nucleotide sequence ID" value="XM_950003.1"/>
</dbReference>
<dbReference type="FunCoup" id="Q4UC31">
    <property type="interactions" value="101"/>
</dbReference>
<feature type="disulfide bond" description="Redox-active" evidence="18">
    <location>
        <begin position="394"/>
        <end position="397"/>
    </location>
</feature>
<evidence type="ECO:0000256" key="8">
    <source>
        <dbReference type="ARBA" id="ARBA00022824"/>
    </source>
</evidence>
<evidence type="ECO:0000256" key="17">
    <source>
        <dbReference type="PIRSR" id="PIRSR017205-2"/>
    </source>
</evidence>
<feature type="active site" description="Nucleophile" evidence="16">
    <location>
        <position position="394"/>
    </location>
</feature>
<keyword evidence="11 20" id="KW-0560">Oxidoreductase</keyword>
<evidence type="ECO:0000256" key="5">
    <source>
        <dbReference type="ARBA" id="ARBA00022448"/>
    </source>
</evidence>
<evidence type="ECO:0000256" key="10">
    <source>
        <dbReference type="ARBA" id="ARBA00022982"/>
    </source>
</evidence>
<evidence type="ECO:0000256" key="16">
    <source>
        <dbReference type="PIRSR" id="PIRSR017205-1"/>
    </source>
</evidence>
<feature type="binding site" evidence="17">
    <location>
        <position position="223"/>
    </location>
    <ligand>
        <name>FAD</name>
        <dbReference type="ChEBI" id="CHEBI:57692"/>
    </ligand>
</feature>
<dbReference type="OMA" id="SDYYFRI"/>
<keyword evidence="23" id="KW-1185">Reference proteome</keyword>
<keyword evidence="15" id="KW-0676">Redox-active center</keyword>
<feature type="transmembrane region" description="Helical" evidence="19">
    <location>
        <begin position="460"/>
        <end position="479"/>
    </location>
</feature>
<dbReference type="EMBL" id="UIVS01000003">
    <property type="protein sequence ID" value="SVP92749.1"/>
    <property type="molecule type" value="Genomic_DNA"/>
</dbReference>
<dbReference type="GO" id="GO:0071949">
    <property type="term" value="F:FAD binding"/>
    <property type="evidence" value="ECO:0007669"/>
    <property type="project" value="InterPro"/>
</dbReference>
<dbReference type="eggNOG" id="KOG2608">
    <property type="taxonomic scope" value="Eukaryota"/>
</dbReference>
<feature type="active site" evidence="16">
    <location>
        <position position="397"/>
    </location>
</feature>
<keyword evidence="5" id="KW-0813">Transport</keyword>
<keyword evidence="19" id="KW-1133">Transmembrane helix</keyword>
<dbReference type="AlphaFoldDB" id="Q4UC31"/>
<evidence type="ECO:0000313" key="21">
    <source>
        <dbReference type="EMBL" id="SVP92749.1"/>
    </source>
</evidence>
<dbReference type="InterPro" id="IPR007266">
    <property type="entry name" value="Ero1"/>
</dbReference>
<dbReference type="GO" id="GO:0016972">
    <property type="term" value="F:thiol oxidase activity"/>
    <property type="evidence" value="ECO:0007669"/>
    <property type="project" value="InterPro"/>
</dbReference>
<dbReference type="SUPFAM" id="SSF110019">
    <property type="entry name" value="ERO1-like"/>
    <property type="match status" value="1"/>
</dbReference>
<dbReference type="EMBL" id="UIVT01000003">
    <property type="protein sequence ID" value="SVP93554.1"/>
    <property type="molecule type" value="Genomic_DNA"/>
</dbReference>
<evidence type="ECO:0000313" key="20">
    <source>
        <dbReference type="EMBL" id="CAI75620.1"/>
    </source>
</evidence>
<organism evidence="20 23">
    <name type="scientific">Theileria annulata</name>
    <dbReference type="NCBI Taxonomy" id="5874"/>
    <lineage>
        <taxon>Eukaryota</taxon>
        <taxon>Sar</taxon>
        <taxon>Alveolata</taxon>
        <taxon>Apicomplexa</taxon>
        <taxon>Aconoidasida</taxon>
        <taxon>Piroplasmida</taxon>
        <taxon>Theileriidae</taxon>
        <taxon>Theileria</taxon>
    </lineage>
</organism>
<evidence type="ECO:0000256" key="1">
    <source>
        <dbReference type="ARBA" id="ARBA00001974"/>
    </source>
</evidence>
<evidence type="ECO:0000313" key="22">
    <source>
        <dbReference type="EMBL" id="SVP93554.1"/>
    </source>
</evidence>
<keyword evidence="19" id="KW-0812">Transmembrane</keyword>
<dbReference type="VEuPathDB" id="PiroplasmaDB:TA04395"/>
<protein>
    <submittedName>
        <fullName evidence="20">Oxidoreductin, putative</fullName>
        <ecNumber evidence="20">1.-.-.-</ecNumber>
    </submittedName>
</protein>
<comment type="similarity">
    <text evidence="3">Belongs to the EROs family.</text>
</comment>
<dbReference type="OrthoDB" id="269384at2759"/>
<keyword evidence="9 17" id="KW-0274">FAD</keyword>
<dbReference type="InterPro" id="IPR037192">
    <property type="entry name" value="ERO1-like_sf"/>
</dbReference>
<reference evidence="21" key="2">
    <citation type="submission" date="2018-07" db="EMBL/GenBank/DDBJ databases">
        <authorList>
            <person name="Quirk P.G."/>
            <person name="Krulwich T.A."/>
        </authorList>
    </citation>
    <scope>NUCLEOTIDE SEQUENCE</scope>
    <source>
        <strain evidence="21">Anand</strain>
    </source>
</reference>
<evidence type="ECO:0000256" key="9">
    <source>
        <dbReference type="ARBA" id="ARBA00022827"/>
    </source>
</evidence>
<evidence type="ECO:0000256" key="7">
    <source>
        <dbReference type="ARBA" id="ARBA00022729"/>
    </source>
</evidence>
<dbReference type="GO" id="GO:0005789">
    <property type="term" value="C:endoplasmic reticulum membrane"/>
    <property type="evidence" value="ECO:0007669"/>
    <property type="project" value="UniProtKB-SubCell"/>
</dbReference>
<dbReference type="GeneID" id="3865234"/>
<feature type="binding site" evidence="17">
    <location>
        <position position="299"/>
    </location>
    <ligand>
        <name>FAD</name>
        <dbReference type="ChEBI" id="CHEBI:57692"/>
    </ligand>
</feature>
<dbReference type="GO" id="GO:0015035">
    <property type="term" value="F:protein-disulfide reductase activity"/>
    <property type="evidence" value="ECO:0007669"/>
    <property type="project" value="InterPro"/>
</dbReference>
<keyword evidence="14" id="KW-0325">Glycoprotein</keyword>
<comment type="cofactor">
    <cofactor evidence="1 17">
        <name>FAD</name>
        <dbReference type="ChEBI" id="CHEBI:57692"/>
    </cofactor>
</comment>
<evidence type="ECO:0000256" key="3">
    <source>
        <dbReference type="ARBA" id="ARBA00008277"/>
    </source>
</evidence>
<keyword evidence="12 19" id="KW-0472">Membrane</keyword>
<dbReference type="PANTHER" id="PTHR12613">
    <property type="entry name" value="ERO1-RELATED"/>
    <property type="match status" value="1"/>
</dbReference>
<evidence type="ECO:0000256" key="18">
    <source>
        <dbReference type="PIRSR" id="PIRSR017205-3"/>
    </source>
</evidence>
<dbReference type="EC" id="1.-.-.-" evidence="20"/>
<keyword evidence="7" id="KW-0732">Signal</keyword>
<sequence>MLFYIMFYRIILFTLSIVCDCTVYNNYNISEKNSNIIVEKSNSSNKLHYSLNSSNFSQISPIEVDNVENIVKFTRLVSEAETIHLKLSNILSDYYFRIFLVNLDSNCKSKPRINSCPSQTPYLSLDNNKNRNNFPTFGVLNTPTHNNVNKTEVAKCHVDRCNSREVPLSIMGNRKENYVLRFSDGLGRGTDGFGFNREFLNRSNLVQDNCVFVDLLRNPPSYTGYSGQDDWRLMHEEIDKCDNMSCKESLHFYKLISGMRGTISAFSALNYECTNPYEAYEDQTELPSYQSNYHYYYNKLSKHRDRLENIYYTYNYILSAVVRLKGYLDNFNSNLQLVNNDLYLHLKDFLNFINKSNISTDSNGANHNNLQTECGKEMVEKFDRLIELVNCVECEKCKLHGKLKLSAIQTSIKILMTDVDKLGELDLNRNDLVALFHGLDYFAQSILIIERFEQHKKRRIMLYPLRFLLGCLLFIVVIYKQEILSLPIFKL</sequence>
<evidence type="ECO:0000256" key="19">
    <source>
        <dbReference type="SAM" id="Phobius"/>
    </source>
</evidence>
<dbReference type="GO" id="GO:0034975">
    <property type="term" value="P:protein folding in endoplasmic reticulum"/>
    <property type="evidence" value="ECO:0007669"/>
    <property type="project" value="InterPro"/>
</dbReference>
<evidence type="ECO:0000256" key="14">
    <source>
        <dbReference type="ARBA" id="ARBA00023180"/>
    </source>
</evidence>
<keyword evidence="8" id="KW-0256">Endoplasmic reticulum</keyword>
<accession>Q4UC31</accession>
<evidence type="ECO:0000256" key="6">
    <source>
        <dbReference type="ARBA" id="ARBA00022630"/>
    </source>
</evidence>
<reference evidence="20 23" key="1">
    <citation type="journal article" date="2005" name="Science">
        <title>Genome of the host-cell transforming parasite Theileria annulata compared with T. parva.</title>
        <authorList>
            <person name="Pain A."/>
            <person name="Renauld H."/>
            <person name="Berriman M."/>
            <person name="Murphy L."/>
            <person name="Yeats C.A."/>
            <person name="Weir W."/>
            <person name="Kerhornou A."/>
            <person name="Aslett M."/>
            <person name="Bishop R."/>
            <person name="Bouchier C."/>
            <person name="Cochet M."/>
            <person name="Coulson R.M.R."/>
            <person name="Cronin A."/>
            <person name="de Villiers E.P."/>
            <person name="Fraser A."/>
            <person name="Fosker N."/>
            <person name="Gardner M."/>
            <person name="Goble A."/>
            <person name="Griffiths-Jones S."/>
            <person name="Harris D.E."/>
            <person name="Katzer F."/>
            <person name="Larke N."/>
            <person name="Lord A."/>
            <person name="Maser P."/>
            <person name="McKellar S."/>
            <person name="Mooney P."/>
            <person name="Morton F."/>
            <person name="Nene V."/>
            <person name="O'Neil S."/>
            <person name="Price C."/>
            <person name="Quail M.A."/>
            <person name="Rabbinowitsch E."/>
            <person name="Rawlings N.D."/>
            <person name="Rutter S."/>
            <person name="Saunders D."/>
            <person name="Seeger K."/>
            <person name="Shah T."/>
            <person name="Squares R."/>
            <person name="Squares S."/>
            <person name="Tivey A."/>
            <person name="Walker A.R."/>
            <person name="Woodward J."/>
            <person name="Dobbelaere D.A.E."/>
            <person name="Langsley G."/>
            <person name="Rajandream M.A."/>
            <person name="McKeever D."/>
            <person name="Shiels B."/>
            <person name="Tait A."/>
            <person name="Barrell B.G."/>
            <person name="Hall N."/>
        </authorList>
    </citation>
    <scope>NUCLEOTIDE SEQUENCE [LARGE SCALE GENOMIC DNA]</scope>
    <source>
        <strain evidence="23">Ankara</strain>
        <strain evidence="20">Ankara isolate clone C9</strain>
    </source>
</reference>
<feature type="transmembrane region" description="Helical" evidence="19">
    <location>
        <begin position="6"/>
        <end position="27"/>
    </location>
</feature>
<dbReference type="STRING" id="5874.Q4UC31"/>
<dbReference type="KEGG" id="tan:TA04395"/>
<dbReference type="EMBL" id="CR940352">
    <property type="protein sequence ID" value="CAI75620.1"/>
    <property type="molecule type" value="Genomic_DNA"/>
</dbReference>